<dbReference type="Proteomes" id="UP000216991">
    <property type="component" value="Unassembled WGS sequence"/>
</dbReference>
<protein>
    <recommendedName>
        <fullName evidence="7">M23ase beta-sheet core domain-containing protein</fullName>
    </recommendedName>
</protein>
<evidence type="ECO:0000256" key="4">
    <source>
        <dbReference type="ARBA" id="ARBA00022801"/>
    </source>
</evidence>
<accession>A0A255YBH9</accession>
<dbReference type="Pfam" id="PF01551">
    <property type="entry name" value="Peptidase_M23"/>
    <property type="match status" value="1"/>
</dbReference>
<comment type="caution">
    <text evidence="8">The sequence shown here is derived from an EMBL/GenBank/DDBJ whole genome shotgun (WGS) entry which is preliminary data.</text>
</comment>
<dbReference type="InterPro" id="IPR011055">
    <property type="entry name" value="Dup_hybrid_motif"/>
</dbReference>
<evidence type="ECO:0000256" key="2">
    <source>
        <dbReference type="ARBA" id="ARBA00022670"/>
    </source>
</evidence>
<evidence type="ECO:0000256" key="6">
    <source>
        <dbReference type="ARBA" id="ARBA00023049"/>
    </source>
</evidence>
<evidence type="ECO:0000256" key="1">
    <source>
        <dbReference type="ARBA" id="ARBA00001947"/>
    </source>
</evidence>
<keyword evidence="3" id="KW-0479">Metal-binding</keyword>
<evidence type="ECO:0000259" key="7">
    <source>
        <dbReference type="Pfam" id="PF01551"/>
    </source>
</evidence>
<evidence type="ECO:0000313" key="8">
    <source>
        <dbReference type="EMBL" id="OYQ26034.1"/>
    </source>
</evidence>
<dbReference type="AlphaFoldDB" id="A0A255YBH9"/>
<dbReference type="Gene3D" id="3.10.450.350">
    <property type="match status" value="1"/>
</dbReference>
<name>A0A255YBH9_9SPHN</name>
<dbReference type="Gene3D" id="2.70.70.10">
    <property type="entry name" value="Glucose Permease (Domain IIA)"/>
    <property type="match status" value="1"/>
</dbReference>
<comment type="cofactor">
    <cofactor evidence="1">
        <name>Zn(2+)</name>
        <dbReference type="ChEBI" id="CHEBI:29105"/>
    </cofactor>
</comment>
<dbReference type="InterPro" id="IPR050570">
    <property type="entry name" value="Cell_wall_metabolism_enzyme"/>
</dbReference>
<evidence type="ECO:0000256" key="5">
    <source>
        <dbReference type="ARBA" id="ARBA00022833"/>
    </source>
</evidence>
<evidence type="ECO:0000256" key="3">
    <source>
        <dbReference type="ARBA" id="ARBA00022723"/>
    </source>
</evidence>
<dbReference type="FunFam" id="2.70.70.10:FF:000006">
    <property type="entry name" value="M23 family peptidase"/>
    <property type="match status" value="1"/>
</dbReference>
<keyword evidence="5" id="KW-0862">Zinc</keyword>
<sequence length="507" mass="54069">MYQPEYQPAFGGSVALPAPGRPLRRVADGVARALADERQRLADDLAALHRATTVGDVDLDLGTAIFTRRWWMKAGACAGLVLGAGWAALQVQPILPLLPPGFTPVQLEDARPHMIAPLALGGRTGAGPRVNARLLRPLAEPPERPRVERSVTIGSRGLAAALRNAGVSSGDVAEVTDLLGSARPGGGVRAELVLGRRETKTVPRPLESLNLRAAFDLRVEISRVEGALTIKRIPIKVDSTPLRLSGPVGSSLNRALRSAGIPAAQAGEFVRQMRHVVDFQRGLGKSDRYDIIIEQDRAETGEVRHGKLLFGAIMRKGKTPVEIGLFKGEYYLGSGEGVKKGLMKTPVDGARMSSGFGMRFHPVLGFSRMHKGVDFGAASGEPIMAAGGGTVSFAGWHGGHGRYVMIRHNKELATAYAHMSRIAVKPGQSVRQGQVIGNVGSSGLSTGPHLHYEVWLRGKAVNPVSLRFIGGAELSGRALNEFQRQMNRWRALPTLGSAPKSASSTGD</sequence>
<keyword evidence="6" id="KW-0482">Metalloprotease</keyword>
<dbReference type="OrthoDB" id="9815245at2"/>
<feature type="domain" description="M23ase beta-sheet core" evidence="7">
    <location>
        <begin position="368"/>
        <end position="463"/>
    </location>
</feature>
<dbReference type="EMBL" id="NOXT01000120">
    <property type="protein sequence ID" value="OYQ26034.1"/>
    <property type="molecule type" value="Genomic_DNA"/>
</dbReference>
<dbReference type="GO" id="GO:0004222">
    <property type="term" value="F:metalloendopeptidase activity"/>
    <property type="evidence" value="ECO:0007669"/>
    <property type="project" value="TreeGrafter"/>
</dbReference>
<keyword evidence="4" id="KW-0378">Hydrolase</keyword>
<dbReference type="GO" id="GO:0006508">
    <property type="term" value="P:proteolysis"/>
    <property type="evidence" value="ECO:0007669"/>
    <property type="project" value="UniProtKB-KW"/>
</dbReference>
<reference evidence="8 9" key="1">
    <citation type="submission" date="2017-07" db="EMBL/GenBank/DDBJ databases">
        <title>Sandarakinorhabdus cyanobacteriorum sp. nov., a novel bacterium isolated from cyanobacterial aggregates in a eutrophic lake.</title>
        <authorList>
            <person name="Cai H."/>
        </authorList>
    </citation>
    <scope>NUCLEOTIDE SEQUENCE [LARGE SCALE GENOMIC DNA]</scope>
    <source>
        <strain evidence="8 9">TH057</strain>
    </source>
</reference>
<dbReference type="PANTHER" id="PTHR21666">
    <property type="entry name" value="PEPTIDASE-RELATED"/>
    <property type="match status" value="1"/>
</dbReference>
<dbReference type="PANTHER" id="PTHR21666:SF288">
    <property type="entry name" value="CELL DIVISION PROTEIN YTFB"/>
    <property type="match status" value="1"/>
</dbReference>
<organism evidence="8 9">
    <name type="scientific">Sandarakinorhabdus cyanobacteriorum</name>
    <dbReference type="NCBI Taxonomy" id="1981098"/>
    <lineage>
        <taxon>Bacteria</taxon>
        <taxon>Pseudomonadati</taxon>
        <taxon>Pseudomonadota</taxon>
        <taxon>Alphaproteobacteria</taxon>
        <taxon>Sphingomonadales</taxon>
        <taxon>Sphingosinicellaceae</taxon>
        <taxon>Sandarakinorhabdus</taxon>
    </lineage>
</organism>
<dbReference type="RefSeq" id="WP_094474533.1">
    <property type="nucleotide sequence ID" value="NZ_NOXT01000120.1"/>
</dbReference>
<dbReference type="CDD" id="cd12797">
    <property type="entry name" value="M23_peptidase"/>
    <property type="match status" value="1"/>
</dbReference>
<proteinExistence type="predicted"/>
<dbReference type="InterPro" id="IPR016047">
    <property type="entry name" value="M23ase_b-sheet_dom"/>
</dbReference>
<dbReference type="SUPFAM" id="SSF51261">
    <property type="entry name" value="Duplicated hybrid motif"/>
    <property type="match status" value="1"/>
</dbReference>
<evidence type="ECO:0000313" key="9">
    <source>
        <dbReference type="Proteomes" id="UP000216991"/>
    </source>
</evidence>
<keyword evidence="9" id="KW-1185">Reference proteome</keyword>
<gene>
    <name evidence="8" type="ORF">CHU93_12615</name>
</gene>
<dbReference type="GO" id="GO:0046872">
    <property type="term" value="F:metal ion binding"/>
    <property type="evidence" value="ECO:0007669"/>
    <property type="project" value="UniProtKB-KW"/>
</dbReference>
<keyword evidence="2" id="KW-0645">Protease</keyword>